<evidence type="ECO:0000256" key="1">
    <source>
        <dbReference type="SAM" id="Phobius"/>
    </source>
</evidence>
<proteinExistence type="predicted"/>
<sequence length="84" mass="9820">MSNFLIETAPLWYSAGSALLSGTFFYVIRAYIKEKHASRQEFRYLNFLVISIAHASEQIVGDEWKKVQQDKFNELISKENFINK</sequence>
<reference evidence="2" key="1">
    <citation type="submission" date="2020-05" db="EMBL/GenBank/DDBJ databases">
        <authorList>
            <person name="Chiriac C."/>
            <person name="Salcher M."/>
            <person name="Ghai R."/>
            <person name="Kavagutti S V."/>
        </authorList>
    </citation>
    <scope>NUCLEOTIDE SEQUENCE</scope>
</reference>
<keyword evidence="1" id="KW-0812">Transmembrane</keyword>
<keyword evidence="1" id="KW-0472">Membrane</keyword>
<name>A0A6J5REG8_9CAUD</name>
<feature type="transmembrane region" description="Helical" evidence="1">
    <location>
        <begin position="12"/>
        <end position="32"/>
    </location>
</feature>
<dbReference type="EMBL" id="LR797179">
    <property type="protein sequence ID" value="CAB4191901.1"/>
    <property type="molecule type" value="Genomic_DNA"/>
</dbReference>
<protein>
    <submittedName>
        <fullName evidence="2">Uncharacterized protein</fullName>
    </submittedName>
</protein>
<accession>A0A6J5REG8</accession>
<evidence type="ECO:0000313" key="2">
    <source>
        <dbReference type="EMBL" id="CAB4191901.1"/>
    </source>
</evidence>
<organism evidence="2">
    <name type="scientific">uncultured Caudovirales phage</name>
    <dbReference type="NCBI Taxonomy" id="2100421"/>
    <lineage>
        <taxon>Viruses</taxon>
        <taxon>Duplodnaviria</taxon>
        <taxon>Heunggongvirae</taxon>
        <taxon>Uroviricota</taxon>
        <taxon>Caudoviricetes</taxon>
        <taxon>Peduoviridae</taxon>
        <taxon>Maltschvirus</taxon>
        <taxon>Maltschvirus maltsch</taxon>
    </lineage>
</organism>
<keyword evidence="1" id="KW-1133">Transmembrane helix</keyword>
<gene>
    <name evidence="2" type="ORF">UFOVP1230_27</name>
</gene>